<dbReference type="InterPro" id="IPR024208">
    <property type="entry name" value="DUF3842"/>
</dbReference>
<evidence type="ECO:0000313" key="2">
    <source>
        <dbReference type="Proteomes" id="UP000810292"/>
    </source>
</evidence>
<dbReference type="EMBL" id="JADIMF010000077">
    <property type="protein sequence ID" value="MBO8469125.1"/>
    <property type="molecule type" value="Genomic_DNA"/>
</dbReference>
<name>A0A9D9IB60_9SPIO</name>
<feature type="non-terminal residue" evidence="1">
    <location>
        <position position="1"/>
    </location>
</feature>
<dbReference type="AlphaFoldDB" id="A0A9D9IB60"/>
<protein>
    <submittedName>
        <fullName evidence="1">DUF3842 family protein</fullName>
    </submittedName>
</protein>
<sequence>GRAVVAALKSHFPEAVINAAGTNSQATKEMLKAGALHAATGENPVAVMARSADIIIGPIGIVIADSMYGEVTPKMAVSVSQARAKRILIPVNLCDNIVVGVPDTSLSAMIDGVIKAVEAAL</sequence>
<dbReference type="Proteomes" id="UP000810292">
    <property type="component" value="Unassembled WGS sequence"/>
</dbReference>
<gene>
    <name evidence="1" type="ORF">IAA72_05010</name>
</gene>
<comment type="caution">
    <text evidence="1">The sequence shown here is derived from an EMBL/GenBank/DDBJ whole genome shotgun (WGS) entry which is preliminary data.</text>
</comment>
<organism evidence="1 2">
    <name type="scientific">Candidatus Ornithospirochaeta stercoravium</name>
    <dbReference type="NCBI Taxonomy" id="2840897"/>
    <lineage>
        <taxon>Bacteria</taxon>
        <taxon>Pseudomonadati</taxon>
        <taxon>Spirochaetota</taxon>
        <taxon>Spirochaetia</taxon>
        <taxon>Spirochaetales</taxon>
        <taxon>Spirochaetaceae</taxon>
        <taxon>Spirochaetaceae incertae sedis</taxon>
        <taxon>Candidatus Ornithospirochaeta</taxon>
    </lineage>
</organism>
<reference evidence="1" key="1">
    <citation type="submission" date="2020-10" db="EMBL/GenBank/DDBJ databases">
        <authorList>
            <person name="Gilroy R."/>
        </authorList>
    </citation>
    <scope>NUCLEOTIDE SEQUENCE</scope>
    <source>
        <strain evidence="1">14700</strain>
    </source>
</reference>
<reference evidence="1" key="2">
    <citation type="journal article" date="2021" name="PeerJ">
        <title>Extensive microbial diversity within the chicken gut microbiome revealed by metagenomics and culture.</title>
        <authorList>
            <person name="Gilroy R."/>
            <person name="Ravi A."/>
            <person name="Getino M."/>
            <person name="Pursley I."/>
            <person name="Horton D.L."/>
            <person name="Alikhan N.F."/>
            <person name="Baker D."/>
            <person name="Gharbi K."/>
            <person name="Hall N."/>
            <person name="Watson M."/>
            <person name="Adriaenssens E.M."/>
            <person name="Foster-Nyarko E."/>
            <person name="Jarju S."/>
            <person name="Secka A."/>
            <person name="Antonio M."/>
            <person name="Oren A."/>
            <person name="Chaudhuri R.R."/>
            <person name="La Ragione R."/>
            <person name="Hildebrand F."/>
            <person name="Pallen M.J."/>
        </authorList>
    </citation>
    <scope>NUCLEOTIDE SEQUENCE</scope>
    <source>
        <strain evidence="1">14700</strain>
    </source>
</reference>
<evidence type="ECO:0000313" key="1">
    <source>
        <dbReference type="EMBL" id="MBO8469125.1"/>
    </source>
</evidence>
<accession>A0A9D9IB60</accession>
<proteinExistence type="predicted"/>
<dbReference type="Pfam" id="PF12953">
    <property type="entry name" value="DUF3842"/>
    <property type="match status" value="1"/>
</dbReference>